<dbReference type="Proteomes" id="UP000789375">
    <property type="component" value="Unassembled WGS sequence"/>
</dbReference>
<keyword evidence="2" id="KW-1185">Reference proteome</keyword>
<sequence>MRDNETVEDQLEKELYSKVCVVKSIKHFVGEASKEKVYMKEEDRFSLNLATIIARDDEVVAVRLYASSDGYKVCLFKNSSWTPDDISYIRKVETYLKIISKYSPATSEVVENTENALIHEIKTYCYTKVKSRFEKLKRDIIGSQEGYIKSFTDFASINVNKLSKIDKEGLYKICKKCYMYYKITKRDPKAHPKFLGYLKKMGTYVGSVIEIIACANKPNHKTIFSKFELHKMEPTIIADQPTFS</sequence>
<comment type="caution">
    <text evidence="1">The sequence shown here is derived from an EMBL/GenBank/DDBJ whole genome shotgun (WGS) entry which is preliminary data.</text>
</comment>
<dbReference type="AlphaFoldDB" id="A0A9N9G1R4"/>
<evidence type="ECO:0000313" key="1">
    <source>
        <dbReference type="EMBL" id="CAG8571198.1"/>
    </source>
</evidence>
<proteinExistence type="predicted"/>
<gene>
    <name evidence="1" type="ORF">FMOSSE_LOCUS7462</name>
</gene>
<name>A0A9N9G1R4_FUNMO</name>
<dbReference type="EMBL" id="CAJVPP010001748">
    <property type="protein sequence ID" value="CAG8571198.1"/>
    <property type="molecule type" value="Genomic_DNA"/>
</dbReference>
<protein>
    <submittedName>
        <fullName evidence="1">11364_t:CDS:1</fullName>
    </submittedName>
</protein>
<reference evidence="1" key="1">
    <citation type="submission" date="2021-06" db="EMBL/GenBank/DDBJ databases">
        <authorList>
            <person name="Kallberg Y."/>
            <person name="Tangrot J."/>
            <person name="Rosling A."/>
        </authorList>
    </citation>
    <scope>NUCLEOTIDE SEQUENCE</scope>
    <source>
        <strain evidence="1">87-6 pot B 2015</strain>
    </source>
</reference>
<accession>A0A9N9G1R4</accession>
<evidence type="ECO:0000313" key="2">
    <source>
        <dbReference type="Proteomes" id="UP000789375"/>
    </source>
</evidence>
<organism evidence="1 2">
    <name type="scientific">Funneliformis mosseae</name>
    <name type="common">Endomycorrhizal fungus</name>
    <name type="synonym">Glomus mosseae</name>
    <dbReference type="NCBI Taxonomy" id="27381"/>
    <lineage>
        <taxon>Eukaryota</taxon>
        <taxon>Fungi</taxon>
        <taxon>Fungi incertae sedis</taxon>
        <taxon>Mucoromycota</taxon>
        <taxon>Glomeromycotina</taxon>
        <taxon>Glomeromycetes</taxon>
        <taxon>Glomerales</taxon>
        <taxon>Glomeraceae</taxon>
        <taxon>Funneliformis</taxon>
    </lineage>
</organism>